<keyword evidence="1 3" id="KW-0732">Signal</keyword>
<dbReference type="InterPro" id="IPR038408">
    <property type="entry name" value="GNK2_sf"/>
</dbReference>
<organism evidence="5 6">
    <name type="scientific">Citrullus colocynthis</name>
    <name type="common">colocynth</name>
    <dbReference type="NCBI Taxonomy" id="252529"/>
    <lineage>
        <taxon>Eukaryota</taxon>
        <taxon>Viridiplantae</taxon>
        <taxon>Streptophyta</taxon>
        <taxon>Embryophyta</taxon>
        <taxon>Tracheophyta</taxon>
        <taxon>Spermatophyta</taxon>
        <taxon>Magnoliopsida</taxon>
        <taxon>eudicotyledons</taxon>
        <taxon>Gunneridae</taxon>
        <taxon>Pentapetalae</taxon>
        <taxon>rosids</taxon>
        <taxon>fabids</taxon>
        <taxon>Cucurbitales</taxon>
        <taxon>Cucurbitaceae</taxon>
        <taxon>Benincaseae</taxon>
        <taxon>Citrullus</taxon>
    </lineage>
</organism>
<evidence type="ECO:0000313" key="5">
    <source>
        <dbReference type="EMBL" id="CAK9320955.1"/>
    </source>
</evidence>
<feature type="domain" description="Gnk2-homologous" evidence="4">
    <location>
        <begin position="37"/>
        <end position="89"/>
    </location>
</feature>
<dbReference type="PANTHER" id="PTHR32099">
    <property type="entry name" value="CYSTEINE-RICH REPEAT SECRETORY PROTEIN"/>
    <property type="match status" value="1"/>
</dbReference>
<dbReference type="PANTHER" id="PTHR32099:SF103">
    <property type="entry name" value="GNK2-HOMOLOGOUS DOMAIN-CONTAINING PROTEIN"/>
    <property type="match status" value="1"/>
</dbReference>
<protein>
    <recommendedName>
        <fullName evidence="4">Gnk2-homologous domain-containing protein</fullName>
    </recommendedName>
</protein>
<dbReference type="Proteomes" id="UP001642487">
    <property type="component" value="Chromosome 4"/>
</dbReference>
<dbReference type="EMBL" id="OZ021738">
    <property type="protein sequence ID" value="CAK9320955.1"/>
    <property type="molecule type" value="Genomic_DNA"/>
</dbReference>
<dbReference type="Gene3D" id="3.30.430.20">
    <property type="entry name" value="Gnk2 domain, C-X8-C-X2-C motif"/>
    <property type="match status" value="1"/>
</dbReference>
<proteinExistence type="predicted"/>
<evidence type="ECO:0000256" key="1">
    <source>
        <dbReference type="ARBA" id="ARBA00022729"/>
    </source>
</evidence>
<reference evidence="5 6" key="1">
    <citation type="submission" date="2024-03" db="EMBL/GenBank/DDBJ databases">
        <authorList>
            <person name="Gkanogiannis A."/>
            <person name="Becerra Lopez-Lavalle L."/>
        </authorList>
    </citation>
    <scope>NUCLEOTIDE SEQUENCE [LARGE SCALE GENOMIC DNA]</scope>
</reference>
<name>A0ABP0YKC3_9ROSI</name>
<accession>A0ABP0YKC3</accession>
<dbReference type="CDD" id="cd23509">
    <property type="entry name" value="Gnk2-like"/>
    <property type="match status" value="1"/>
</dbReference>
<evidence type="ECO:0000256" key="3">
    <source>
        <dbReference type="SAM" id="SignalP"/>
    </source>
</evidence>
<evidence type="ECO:0000259" key="4">
    <source>
        <dbReference type="Pfam" id="PF01657"/>
    </source>
</evidence>
<keyword evidence="6" id="KW-1185">Reference proteome</keyword>
<dbReference type="Pfam" id="PF01657">
    <property type="entry name" value="Stress-antifung"/>
    <property type="match status" value="1"/>
</dbReference>
<keyword evidence="2" id="KW-0677">Repeat</keyword>
<sequence length="148" mass="16772">MGNSSLRSRHLLLYSVISQLMFVITTTSRPDFFYYVCSNKGNYTNNSPFKKNLDNVLASISSNSNTDSRPVDYGFYNATAGEDPNTANAKILYSNNSVHDETDLSVTQIYYNTGAALDKNSFNEELRELLDRLRLRQGLRFESPQAEM</sequence>
<evidence type="ECO:0000256" key="2">
    <source>
        <dbReference type="ARBA" id="ARBA00022737"/>
    </source>
</evidence>
<dbReference type="InterPro" id="IPR002902">
    <property type="entry name" value="GNK2"/>
</dbReference>
<feature type="signal peptide" evidence="3">
    <location>
        <begin position="1"/>
        <end position="28"/>
    </location>
</feature>
<gene>
    <name evidence="5" type="ORF">CITCOLO1_LOCUS13011</name>
</gene>
<evidence type="ECO:0000313" key="6">
    <source>
        <dbReference type="Proteomes" id="UP001642487"/>
    </source>
</evidence>
<feature type="chain" id="PRO_5046610534" description="Gnk2-homologous domain-containing protein" evidence="3">
    <location>
        <begin position="29"/>
        <end position="148"/>
    </location>
</feature>